<comment type="caution">
    <text evidence="2">The sequence shown here is derived from an EMBL/GenBank/DDBJ whole genome shotgun (WGS) entry which is preliminary data.</text>
</comment>
<sequence length="107" mass="12107">MSIYVFKSVLRRKTQRTFSASASTSASNGVGITIGENQVSQPLPETVDEHEEMGMVKKRKKNETQKRKLKRLINNPDLPQSESLPGPVLHLTPMDYLQLVTRTRPFP</sequence>
<reference evidence="2" key="1">
    <citation type="journal article" date="2021" name="Front. Plant Sci.">
        <title>Chromosome-Scale Genome Assembly for Chinese Sour Jujube and Insights Into Its Genome Evolution and Domestication Signature.</title>
        <authorList>
            <person name="Shen L.-Y."/>
            <person name="Luo H."/>
            <person name="Wang X.-L."/>
            <person name="Wang X.-M."/>
            <person name="Qiu X.-J."/>
            <person name="Liu H."/>
            <person name="Zhou S.-S."/>
            <person name="Jia K.-H."/>
            <person name="Nie S."/>
            <person name="Bao Y.-T."/>
            <person name="Zhang R.-G."/>
            <person name="Yun Q.-Z."/>
            <person name="Chai Y.-H."/>
            <person name="Lu J.-Y."/>
            <person name="Li Y."/>
            <person name="Zhao S.-W."/>
            <person name="Mao J.-F."/>
            <person name="Jia S.-G."/>
            <person name="Mao Y.-M."/>
        </authorList>
    </citation>
    <scope>NUCLEOTIDE SEQUENCE</scope>
    <source>
        <strain evidence="2">AT0</strain>
        <tissue evidence="2">Leaf</tissue>
    </source>
</reference>
<feature type="compositionally biased region" description="Basic residues" evidence="1">
    <location>
        <begin position="56"/>
        <end position="71"/>
    </location>
</feature>
<dbReference type="EMBL" id="JAEACU010000004">
    <property type="protein sequence ID" value="KAH7533866.1"/>
    <property type="molecule type" value="Genomic_DNA"/>
</dbReference>
<feature type="region of interest" description="Disordered" evidence="1">
    <location>
        <begin position="16"/>
        <end position="87"/>
    </location>
</feature>
<evidence type="ECO:0000256" key="1">
    <source>
        <dbReference type="SAM" id="MobiDB-lite"/>
    </source>
</evidence>
<protein>
    <submittedName>
        <fullName evidence="2">Uncharacterized protein</fullName>
    </submittedName>
</protein>
<dbReference type="Proteomes" id="UP000813462">
    <property type="component" value="Unassembled WGS sequence"/>
</dbReference>
<evidence type="ECO:0000313" key="2">
    <source>
        <dbReference type="EMBL" id="KAH7533866.1"/>
    </source>
</evidence>
<evidence type="ECO:0000313" key="3">
    <source>
        <dbReference type="Proteomes" id="UP000813462"/>
    </source>
</evidence>
<dbReference type="AlphaFoldDB" id="A0A978VL97"/>
<gene>
    <name evidence="2" type="ORF">FEM48_Zijuj04G0177200</name>
</gene>
<proteinExistence type="predicted"/>
<organism evidence="2 3">
    <name type="scientific">Ziziphus jujuba var. spinosa</name>
    <dbReference type="NCBI Taxonomy" id="714518"/>
    <lineage>
        <taxon>Eukaryota</taxon>
        <taxon>Viridiplantae</taxon>
        <taxon>Streptophyta</taxon>
        <taxon>Embryophyta</taxon>
        <taxon>Tracheophyta</taxon>
        <taxon>Spermatophyta</taxon>
        <taxon>Magnoliopsida</taxon>
        <taxon>eudicotyledons</taxon>
        <taxon>Gunneridae</taxon>
        <taxon>Pentapetalae</taxon>
        <taxon>rosids</taxon>
        <taxon>fabids</taxon>
        <taxon>Rosales</taxon>
        <taxon>Rhamnaceae</taxon>
        <taxon>Paliureae</taxon>
        <taxon>Ziziphus</taxon>
    </lineage>
</organism>
<name>A0A978VL97_ZIZJJ</name>
<accession>A0A978VL97</accession>